<dbReference type="AlphaFoldDB" id="A0A1N7JCM8"/>
<accession>A0A1N7JCM8</accession>
<gene>
    <name evidence="1" type="ORF">SAMN05421580_101605</name>
</gene>
<dbReference type="EMBL" id="FTOG01000001">
    <property type="protein sequence ID" value="SIS47069.1"/>
    <property type="molecule type" value="Genomic_DNA"/>
</dbReference>
<reference evidence="2" key="1">
    <citation type="submission" date="2017-01" db="EMBL/GenBank/DDBJ databases">
        <authorList>
            <person name="Varghese N."/>
            <person name="Submissions S."/>
        </authorList>
    </citation>
    <scope>NUCLEOTIDE SEQUENCE [LARGE SCALE GENOMIC DNA]</scope>
    <source>
        <strain evidence="2">DSM 19945</strain>
    </source>
</reference>
<proteinExistence type="predicted"/>
<evidence type="ECO:0000313" key="2">
    <source>
        <dbReference type="Proteomes" id="UP000186221"/>
    </source>
</evidence>
<dbReference type="RefSeq" id="WP_076483514.1">
    <property type="nucleotide sequence ID" value="NZ_FTOG01000001.1"/>
</dbReference>
<dbReference type="OrthoDB" id="7864110at2"/>
<protein>
    <recommendedName>
        <fullName evidence="3">Response regulatory domain-containing protein</fullName>
    </recommendedName>
</protein>
<name>A0A1N7JCM8_9RHOB</name>
<keyword evidence="2" id="KW-1185">Reference proteome</keyword>
<dbReference type="Proteomes" id="UP000186221">
    <property type="component" value="Unassembled WGS sequence"/>
</dbReference>
<evidence type="ECO:0008006" key="3">
    <source>
        <dbReference type="Google" id="ProtNLM"/>
    </source>
</evidence>
<organism evidence="1 2">
    <name type="scientific">Rhodobacter aestuarii</name>
    <dbReference type="NCBI Taxonomy" id="453582"/>
    <lineage>
        <taxon>Bacteria</taxon>
        <taxon>Pseudomonadati</taxon>
        <taxon>Pseudomonadota</taxon>
        <taxon>Alphaproteobacteria</taxon>
        <taxon>Rhodobacterales</taxon>
        <taxon>Rhodobacter group</taxon>
        <taxon>Rhodobacter</taxon>
    </lineage>
</organism>
<sequence>MPPPVDDSNRKPQPLVAAMSLTGRRILVVDPSQALPRALRGVQGASITIARMTMLSEELILRVSPDVVLAPLFSPDHDILDLARTLDRVGYKGPLRAYSQPLPNTAIVRAEVQQIWGDRDFEILEIPAKPH</sequence>
<evidence type="ECO:0000313" key="1">
    <source>
        <dbReference type="EMBL" id="SIS47069.1"/>
    </source>
</evidence>